<dbReference type="Proteomes" id="UP000826195">
    <property type="component" value="Unassembled WGS sequence"/>
</dbReference>
<evidence type="ECO:0000313" key="2">
    <source>
        <dbReference type="EMBL" id="KAH0564031.1"/>
    </source>
</evidence>
<feature type="compositionally biased region" description="Basic and acidic residues" evidence="1">
    <location>
        <begin position="11"/>
        <end position="23"/>
    </location>
</feature>
<sequence length="118" mass="13037">MDSRSATSDNCDQKGKSSSRDMRLSSCTRFFGVCSEETEAPTIQLLSHKYPETLRIPSRVGSFLHTTVSTVLSGSVVPSMPSEYFLASTSQVELQKFLSASILSYPIRGIDSQFFQEP</sequence>
<feature type="region of interest" description="Disordered" evidence="1">
    <location>
        <begin position="1"/>
        <end position="23"/>
    </location>
</feature>
<evidence type="ECO:0000256" key="1">
    <source>
        <dbReference type="SAM" id="MobiDB-lite"/>
    </source>
</evidence>
<dbReference type="AlphaFoldDB" id="A0AAV7IM39"/>
<gene>
    <name evidence="2" type="ORF">KQX54_008837</name>
</gene>
<accession>A0AAV7IM39</accession>
<dbReference type="EMBL" id="JAHXZJ010000002">
    <property type="protein sequence ID" value="KAH0564031.1"/>
    <property type="molecule type" value="Genomic_DNA"/>
</dbReference>
<organism evidence="2 3">
    <name type="scientific">Cotesia glomerata</name>
    <name type="common">Lepidopteran parasitic wasp</name>
    <name type="synonym">Apanteles glomeratus</name>
    <dbReference type="NCBI Taxonomy" id="32391"/>
    <lineage>
        <taxon>Eukaryota</taxon>
        <taxon>Metazoa</taxon>
        <taxon>Ecdysozoa</taxon>
        <taxon>Arthropoda</taxon>
        <taxon>Hexapoda</taxon>
        <taxon>Insecta</taxon>
        <taxon>Pterygota</taxon>
        <taxon>Neoptera</taxon>
        <taxon>Endopterygota</taxon>
        <taxon>Hymenoptera</taxon>
        <taxon>Apocrita</taxon>
        <taxon>Ichneumonoidea</taxon>
        <taxon>Braconidae</taxon>
        <taxon>Microgastrinae</taxon>
        <taxon>Cotesia</taxon>
    </lineage>
</organism>
<evidence type="ECO:0000313" key="3">
    <source>
        <dbReference type="Proteomes" id="UP000826195"/>
    </source>
</evidence>
<name>A0AAV7IM39_COTGL</name>
<comment type="caution">
    <text evidence="2">The sequence shown here is derived from an EMBL/GenBank/DDBJ whole genome shotgun (WGS) entry which is preliminary data.</text>
</comment>
<proteinExistence type="predicted"/>
<feature type="compositionally biased region" description="Polar residues" evidence="1">
    <location>
        <begin position="1"/>
        <end position="10"/>
    </location>
</feature>
<keyword evidence="3" id="KW-1185">Reference proteome</keyword>
<protein>
    <submittedName>
        <fullName evidence="2">Uncharacterized protein</fullName>
    </submittedName>
</protein>
<reference evidence="2 3" key="1">
    <citation type="journal article" date="2021" name="J. Hered.">
        <title>A chromosome-level genome assembly of the parasitoid wasp, Cotesia glomerata (Hymenoptera: Braconidae).</title>
        <authorList>
            <person name="Pinto B.J."/>
            <person name="Weis J.J."/>
            <person name="Gamble T."/>
            <person name="Ode P.J."/>
            <person name="Paul R."/>
            <person name="Zaspel J.M."/>
        </authorList>
    </citation>
    <scope>NUCLEOTIDE SEQUENCE [LARGE SCALE GENOMIC DNA]</scope>
    <source>
        <strain evidence="2">CgM1</strain>
    </source>
</reference>